<dbReference type="PROSITE" id="PS51257">
    <property type="entry name" value="PROKAR_LIPOPROTEIN"/>
    <property type="match status" value="1"/>
</dbReference>
<comment type="caution">
    <text evidence="2">The sequence shown here is derived from an EMBL/GenBank/DDBJ whole genome shotgun (WGS) entry which is preliminary data.</text>
</comment>
<name>A0A4R8MR84_LEPME</name>
<dbReference type="Pfam" id="PF17680">
    <property type="entry name" value="FlgO"/>
    <property type="match status" value="1"/>
</dbReference>
<sequence length="181" mass="20583">MENRFMNMLPHLGWNLRFKKFVFVLVLFGVSACYLGDERETKPQKKTVPPLEQLAISLSEKGFYFQPQRLVVLTFLDHEGKKSPYGEILAEKLTTELVKKDRFQILDRLANEKVLKESGLGLDVPTDTATLRKIGDVLKLDVIITGIVTPYQDGVFVNTRLIEIKSGLILKADEVYVRIDG</sequence>
<dbReference type="Proteomes" id="UP000294684">
    <property type="component" value="Unassembled WGS sequence"/>
</dbReference>
<feature type="domain" description="FlgO" evidence="1">
    <location>
        <begin position="55"/>
        <end position="178"/>
    </location>
</feature>
<protein>
    <submittedName>
        <fullName evidence="2">Curli production assembly/transport component CsgG</fullName>
    </submittedName>
</protein>
<evidence type="ECO:0000259" key="1">
    <source>
        <dbReference type="Pfam" id="PF17680"/>
    </source>
</evidence>
<reference evidence="2 3" key="1">
    <citation type="submission" date="2019-03" db="EMBL/GenBank/DDBJ databases">
        <title>Genomic Encyclopedia of Archaeal and Bacterial Type Strains, Phase II (KMG-II): from individual species to whole genera.</title>
        <authorList>
            <person name="Goeker M."/>
        </authorList>
    </citation>
    <scope>NUCLEOTIDE SEQUENCE [LARGE SCALE GENOMIC DNA]</scope>
    <source>
        <strain evidence="2 3">DSM 21537</strain>
    </source>
</reference>
<evidence type="ECO:0000313" key="2">
    <source>
        <dbReference type="EMBL" id="TDY68461.1"/>
    </source>
</evidence>
<proteinExistence type="predicted"/>
<gene>
    <name evidence="2" type="ORF">CLV96_2975</name>
</gene>
<dbReference type="AlphaFoldDB" id="A0A4R8MR84"/>
<keyword evidence="3" id="KW-1185">Reference proteome</keyword>
<dbReference type="STRING" id="1193051.LEP1GSC017_0210"/>
<dbReference type="EMBL" id="SORO01000002">
    <property type="protein sequence ID" value="TDY68461.1"/>
    <property type="molecule type" value="Genomic_DNA"/>
</dbReference>
<evidence type="ECO:0000313" key="3">
    <source>
        <dbReference type="Proteomes" id="UP000294684"/>
    </source>
</evidence>
<dbReference type="Gene3D" id="3.40.50.10610">
    <property type="entry name" value="ABC-type transport auxiliary lipoprotein component"/>
    <property type="match status" value="1"/>
</dbReference>
<organism evidence="2 3">
    <name type="scientific">Leptospira meyeri</name>
    <dbReference type="NCBI Taxonomy" id="29508"/>
    <lineage>
        <taxon>Bacteria</taxon>
        <taxon>Pseudomonadati</taxon>
        <taxon>Spirochaetota</taxon>
        <taxon>Spirochaetia</taxon>
        <taxon>Leptospirales</taxon>
        <taxon>Leptospiraceae</taxon>
        <taxon>Leptospira</taxon>
    </lineage>
</organism>
<accession>A0A4R8MR84</accession>
<dbReference type="InterPro" id="IPR041215">
    <property type="entry name" value="FlgO_dom"/>
</dbReference>